<evidence type="ECO:0000313" key="4">
    <source>
        <dbReference type="Proteomes" id="UP000005519"/>
    </source>
</evidence>
<feature type="region of interest" description="Disordered" evidence="1">
    <location>
        <begin position="667"/>
        <end position="708"/>
    </location>
</feature>
<sequence>MSKKTKITLLLTSIALALGISAQFYTNHKIDQNLQQFPYHIKDRFTINVVEKKRNFFGRELVITLEDAQQKKTNIITTDLIALPFAITAESKIPQQLIHELNKKLNITIDKNIINSQFSVVGDYLQSQILTDFRDLTNKPQQLEININYASKTKSMQITSNLSAFNYDSKNRVEGLKGQFVLTPIDEHQYDVTSIELNLKNADIFLLNGENTHIKLEDAEYDFEKNLSEIHFDTDTRFNSKKIILSNKYKKSPQENIIINQLDATLQQSAVPNHVNFYQEVEKFIHNTPSLSDALTTLVELLINNEGVKSKITLQELIIPEKDKPFINLKDISFSLNSDHKDKKDTQMEFEWNLGQARINLSNAIETDFITLNGLNSKYSIAQMDLEKRLAFVPFYVKLSNTKHNYPVKDDEAFKNALNQLAEGFKEKNQNQFKLKALNYGNIVNLSELEIDYQDEPAENNQYKVALNASLNKFSHKDGNVEVQQFKLELPMIFDHIKEIFIPYSCVSSEYYKDLCKQNLSLDTNIKQLDSLWHNLAVKIEDGKLDLQLDTQPNSQASTVNAALNLNFDAQKITGTLFSPDILNKIIFDSKITIAKSLLSPNEQVIAARKKSPFWEMLNQFMISSNADIPPFLKEDGDAYVSEIQTKDGKTFINGKTLAEIEEILSPKEESIPEATTEAPVVAGEATGAEMSEEPNKPATEPMEKPAK</sequence>
<comment type="caution">
    <text evidence="3">The sequence shown here is derived from an EMBL/GenBank/DDBJ whole genome shotgun (WGS) entry which is preliminary data.</text>
</comment>
<gene>
    <name evidence="3" type="ORF">HMPREF0621_1572</name>
</gene>
<reference evidence="3 4" key="1">
    <citation type="submission" date="2009-10" db="EMBL/GenBank/DDBJ databases">
        <authorList>
            <person name="Muzny D."/>
            <person name="Qin X."/>
            <person name="Deng J."/>
            <person name="Jiang H."/>
            <person name="Liu Y."/>
            <person name="Qu J."/>
            <person name="Song X.-Z."/>
            <person name="Zhang L."/>
            <person name="Thornton R."/>
            <person name="Coyle M."/>
            <person name="Francisco L."/>
            <person name="Jackson L."/>
            <person name="Javaid M."/>
            <person name="Korchina V."/>
            <person name="Kovar C."/>
            <person name="Mata R."/>
            <person name="Mathew T."/>
            <person name="Ngo R."/>
            <person name="Nguyen L."/>
            <person name="Nguyen N."/>
            <person name="Okwuonu G."/>
            <person name="Ongeri F."/>
            <person name="Pham C."/>
            <person name="Simmons D."/>
            <person name="Wilczek-Boney K."/>
            <person name="Hale W."/>
            <person name="Jakkamsetti A."/>
            <person name="Pham P."/>
            <person name="Ruth R."/>
            <person name="San Lucas F."/>
            <person name="Warren J."/>
            <person name="Zhang J."/>
            <person name="Zhao Z."/>
            <person name="Zhou C."/>
            <person name="Zhu D."/>
            <person name="Lee S."/>
            <person name="Bess C."/>
            <person name="Blankenburg K."/>
            <person name="Forbes L."/>
            <person name="Fu Q."/>
            <person name="Gubbala S."/>
            <person name="Hirani K."/>
            <person name="Jayaseelan J.C."/>
            <person name="Lara F."/>
            <person name="Munidasa M."/>
            <person name="Palculict T."/>
            <person name="Patil S."/>
            <person name="Pu L.-L."/>
            <person name="Saada N."/>
            <person name="Tang L."/>
            <person name="Weissenberger G."/>
            <person name="Zhu Y."/>
            <person name="Hemphill L."/>
            <person name="Shang Y."/>
            <person name="Youmans B."/>
            <person name="Ayvaz T."/>
            <person name="Ross M."/>
            <person name="Santibanez J."/>
            <person name="Aqrawi P."/>
            <person name="Gross S."/>
            <person name="Joshi V."/>
            <person name="Fowler G."/>
            <person name="Nazareth L."/>
            <person name="Reid J."/>
            <person name="Worley K."/>
            <person name="Petrosino J."/>
            <person name="Highlander S."/>
            <person name="Gibbs R."/>
        </authorList>
    </citation>
    <scope>NUCLEOTIDE SEQUENCE [LARGE SCALE GENOMIC DNA]</scope>
    <source>
        <strain evidence="3 4">ATCC 43325</strain>
    </source>
</reference>
<keyword evidence="4" id="KW-1185">Reference proteome</keyword>
<dbReference type="Proteomes" id="UP000005519">
    <property type="component" value="Unassembled WGS sequence"/>
</dbReference>
<evidence type="ECO:0000256" key="1">
    <source>
        <dbReference type="SAM" id="MobiDB-lite"/>
    </source>
</evidence>
<feature type="chain" id="PRO_5002998717" evidence="2">
    <location>
        <begin position="23"/>
        <end position="708"/>
    </location>
</feature>
<dbReference type="RefSeq" id="WP_005762419.1">
    <property type="nucleotide sequence ID" value="NZ_GG704810.1"/>
</dbReference>
<evidence type="ECO:0000256" key="2">
    <source>
        <dbReference type="SAM" id="SignalP"/>
    </source>
</evidence>
<keyword evidence="2" id="KW-0732">Signal</keyword>
<evidence type="ECO:0000313" key="3">
    <source>
        <dbReference type="EMBL" id="EEX50049.1"/>
    </source>
</evidence>
<dbReference type="EMBL" id="ACZR01000014">
    <property type="protein sequence ID" value="EEX50049.1"/>
    <property type="molecule type" value="Genomic_DNA"/>
</dbReference>
<name>C9PRE8_9PAST</name>
<dbReference type="AlphaFoldDB" id="C9PRE8"/>
<dbReference type="STRING" id="667128.HMPREF0621_1572"/>
<protein>
    <submittedName>
        <fullName evidence="3">Uncharacterized protein</fullName>
    </submittedName>
</protein>
<dbReference type="HOGENOM" id="CLU_408636_0_0_6"/>
<organism evidence="3 4">
    <name type="scientific">Pasteurella dagmatis ATCC 43325</name>
    <dbReference type="NCBI Taxonomy" id="667128"/>
    <lineage>
        <taxon>Bacteria</taxon>
        <taxon>Pseudomonadati</taxon>
        <taxon>Pseudomonadota</taxon>
        <taxon>Gammaproteobacteria</taxon>
        <taxon>Pasteurellales</taxon>
        <taxon>Pasteurellaceae</taxon>
        <taxon>Pasteurella</taxon>
    </lineage>
</organism>
<feature type="signal peptide" evidence="2">
    <location>
        <begin position="1"/>
        <end position="22"/>
    </location>
</feature>
<accession>C9PRE8</accession>
<dbReference type="OrthoDB" id="5667198at2"/>
<proteinExistence type="predicted"/>